<sequence length="445" mass="46246">MFQRATDTTGAGHVLDESQVAEDAPPRRPWRELLMSTPGRLTLLGALLISATLVAGVVPSVSVGARQQQIQTLRGHTEPLAVAAQSLYSSLSIADAAATTSFISTDADPTTLLHTYNQALADASAALVVAGTGVDPQNRDAVQQLTDISRHLGVYAGLISTARANDNAGNPIGVAYLGDASALMQDTVLPMAHTLYSDQIRAVADTQTRTEQLPTAALATTIAVLALLVLAQLYLVRKTHRRLNPALLAATALVAVIALWVGTAGLVSSTAGARARVEGTEPLSAIASAGILAQQARADETLSLLQRGSDSRPEVDYTAHTAALAHLIAQTPPGSAAATPVATANADLERWRQAHTRQQQALDRGDYHGAARIAVGTGADDSAAAFDDLTTHIQEAITALREEAVNATTESYRALSALADGAVALSVLAALAVGAGVWPRVNEYH</sequence>
<dbReference type="RefSeq" id="WP_072941632.1">
    <property type="nucleotide sequence ID" value="NZ_CP070609.1"/>
</dbReference>
<dbReference type="EMBL" id="FNSV01000005">
    <property type="protein sequence ID" value="SED54007.1"/>
    <property type="molecule type" value="Genomic_DNA"/>
</dbReference>
<name>A0A1H5BI35_9NOCA</name>
<protein>
    <recommendedName>
        <fullName evidence="3">Secreted protein</fullName>
    </recommendedName>
</protein>
<organism evidence="1 2">
    <name type="scientific">Rhodococcus koreensis</name>
    <dbReference type="NCBI Taxonomy" id="99653"/>
    <lineage>
        <taxon>Bacteria</taxon>
        <taxon>Bacillati</taxon>
        <taxon>Actinomycetota</taxon>
        <taxon>Actinomycetes</taxon>
        <taxon>Mycobacteriales</taxon>
        <taxon>Nocardiaceae</taxon>
        <taxon>Rhodococcus</taxon>
    </lineage>
</organism>
<dbReference type="Proteomes" id="UP000183561">
    <property type="component" value="Unassembled WGS sequence"/>
</dbReference>
<dbReference type="AlphaFoldDB" id="A0A1H5BI35"/>
<evidence type="ECO:0000313" key="1">
    <source>
        <dbReference type="EMBL" id="SED54007.1"/>
    </source>
</evidence>
<proteinExistence type="predicted"/>
<evidence type="ECO:0000313" key="2">
    <source>
        <dbReference type="Proteomes" id="UP000183561"/>
    </source>
</evidence>
<keyword evidence="2" id="KW-1185">Reference proteome</keyword>
<accession>A0A1H5BI35</accession>
<reference evidence="2" key="1">
    <citation type="submission" date="2016-10" db="EMBL/GenBank/DDBJ databases">
        <authorList>
            <person name="Varghese N."/>
            <person name="Submissions S."/>
        </authorList>
    </citation>
    <scope>NUCLEOTIDE SEQUENCE [LARGE SCALE GENOMIC DNA]</scope>
    <source>
        <strain evidence="2">DSM 44498</strain>
    </source>
</reference>
<evidence type="ECO:0008006" key="3">
    <source>
        <dbReference type="Google" id="ProtNLM"/>
    </source>
</evidence>
<gene>
    <name evidence="1" type="ORF">SAMN04490239_8695</name>
</gene>
<dbReference type="OrthoDB" id="3218196at2"/>